<organism evidence="8 9">
    <name type="scientific">Sinocyclocheilus grahami</name>
    <name type="common">Dianchi golden-line fish</name>
    <name type="synonym">Barbus grahami</name>
    <dbReference type="NCBI Taxonomy" id="75366"/>
    <lineage>
        <taxon>Eukaryota</taxon>
        <taxon>Metazoa</taxon>
        <taxon>Chordata</taxon>
        <taxon>Craniata</taxon>
        <taxon>Vertebrata</taxon>
        <taxon>Euteleostomi</taxon>
        <taxon>Actinopterygii</taxon>
        <taxon>Neopterygii</taxon>
        <taxon>Teleostei</taxon>
        <taxon>Ostariophysi</taxon>
        <taxon>Cypriniformes</taxon>
        <taxon>Cyprinidae</taxon>
        <taxon>Cyprininae</taxon>
        <taxon>Sinocyclocheilus</taxon>
    </lineage>
</organism>
<dbReference type="Ensembl" id="ENSSGRT00000096071.1">
    <property type="protein sequence ID" value="ENSSGRP00000090276.1"/>
    <property type="gene ID" value="ENSSGRG00000045274.1"/>
</dbReference>
<sequence length="111" mass="11637">MTSTNMYQGLDSSGKPSSRILRPPGGGSSNLFGGYEEDPAASRRQNKMSSSIFAPPEETRGGPRRSNPPGELSADTTGQTNKNLKTTAAHATEAAITIGAIVPFRVVSSQQ</sequence>
<evidence type="ECO:0000256" key="7">
    <source>
        <dbReference type="SAM" id="MobiDB-lite"/>
    </source>
</evidence>
<dbReference type="InterPro" id="IPR033335">
    <property type="entry name" value="JUPITER"/>
</dbReference>
<dbReference type="PANTHER" id="PTHR34930:SF5">
    <property type="entry name" value="JUPITER MICROTUBULE ASSOCIATED HOMOLOG 2"/>
    <property type="match status" value="1"/>
</dbReference>
<protein>
    <recommendedName>
        <fullName evidence="10">Jupiter microtubule associated homolog 1a</fullName>
    </recommendedName>
</protein>
<dbReference type="PANTHER" id="PTHR34930">
    <property type="entry name" value="GEO05313P1"/>
    <property type="match status" value="1"/>
</dbReference>
<evidence type="ECO:0000256" key="4">
    <source>
        <dbReference type="ARBA" id="ARBA00022490"/>
    </source>
</evidence>
<dbReference type="AlphaFoldDB" id="A0A672RMP9"/>
<reference evidence="8" key="1">
    <citation type="submission" date="2025-08" db="UniProtKB">
        <authorList>
            <consortium name="Ensembl"/>
        </authorList>
    </citation>
    <scope>IDENTIFICATION</scope>
</reference>
<dbReference type="InParanoid" id="A0A672RMP9"/>
<evidence type="ECO:0000256" key="5">
    <source>
        <dbReference type="ARBA" id="ARBA00022553"/>
    </source>
</evidence>
<keyword evidence="6" id="KW-0539">Nucleus</keyword>
<dbReference type="GO" id="GO:0005634">
    <property type="term" value="C:nucleus"/>
    <property type="evidence" value="ECO:0007669"/>
    <property type="project" value="UniProtKB-SubCell"/>
</dbReference>
<reference evidence="8" key="2">
    <citation type="submission" date="2025-09" db="UniProtKB">
        <authorList>
            <consortium name="Ensembl"/>
        </authorList>
    </citation>
    <scope>IDENTIFICATION</scope>
</reference>
<feature type="compositionally biased region" description="Polar residues" evidence="7">
    <location>
        <begin position="74"/>
        <end position="85"/>
    </location>
</feature>
<evidence type="ECO:0000256" key="3">
    <source>
        <dbReference type="ARBA" id="ARBA00008329"/>
    </source>
</evidence>
<evidence type="ECO:0000313" key="8">
    <source>
        <dbReference type="Ensembl" id="ENSSGRP00000090276.1"/>
    </source>
</evidence>
<evidence type="ECO:0000313" key="9">
    <source>
        <dbReference type="Proteomes" id="UP000472262"/>
    </source>
</evidence>
<comment type="subcellular location">
    <subcellularLocation>
        <location evidence="2">Cytoplasm</location>
    </subcellularLocation>
    <subcellularLocation>
        <location evidence="1">Nucleus</location>
    </subcellularLocation>
</comment>
<name>A0A672RMP9_SINGR</name>
<evidence type="ECO:0008006" key="10">
    <source>
        <dbReference type="Google" id="ProtNLM"/>
    </source>
</evidence>
<proteinExistence type="inferred from homology"/>
<accession>A0A672RMP9</accession>
<dbReference type="Pfam" id="PF17054">
    <property type="entry name" value="JUPITER"/>
    <property type="match status" value="1"/>
</dbReference>
<dbReference type="GO" id="GO:0005737">
    <property type="term" value="C:cytoplasm"/>
    <property type="evidence" value="ECO:0007669"/>
    <property type="project" value="UniProtKB-SubCell"/>
</dbReference>
<evidence type="ECO:0000256" key="6">
    <source>
        <dbReference type="ARBA" id="ARBA00023242"/>
    </source>
</evidence>
<keyword evidence="9" id="KW-1185">Reference proteome</keyword>
<comment type="similarity">
    <text evidence="3">Belongs to the JUPITER family.</text>
</comment>
<evidence type="ECO:0000256" key="2">
    <source>
        <dbReference type="ARBA" id="ARBA00004496"/>
    </source>
</evidence>
<keyword evidence="4" id="KW-0963">Cytoplasm</keyword>
<evidence type="ECO:0000256" key="1">
    <source>
        <dbReference type="ARBA" id="ARBA00004123"/>
    </source>
</evidence>
<keyword evidence="5" id="KW-0597">Phosphoprotein</keyword>
<feature type="compositionally biased region" description="Polar residues" evidence="7">
    <location>
        <begin position="1"/>
        <end position="16"/>
    </location>
</feature>
<dbReference type="Proteomes" id="UP000472262">
    <property type="component" value="Unassembled WGS sequence"/>
</dbReference>
<feature type="region of interest" description="Disordered" evidence="7">
    <location>
        <begin position="1"/>
        <end position="87"/>
    </location>
</feature>